<protein>
    <submittedName>
        <fullName evidence="8">Ferredoxin</fullName>
    </submittedName>
</protein>
<keyword evidence="6" id="KW-0411">Iron-sulfur</keyword>
<dbReference type="PANTHER" id="PTHR36923:SF3">
    <property type="entry name" value="FERREDOXIN"/>
    <property type="match status" value="1"/>
</dbReference>
<keyword evidence="2" id="KW-0813">Transport</keyword>
<dbReference type="RefSeq" id="WP_068692392.1">
    <property type="nucleotide sequence ID" value="NZ_CP063196.1"/>
</dbReference>
<dbReference type="Proteomes" id="UP000265719">
    <property type="component" value="Chromosome"/>
</dbReference>
<evidence type="ECO:0000256" key="6">
    <source>
        <dbReference type="ARBA" id="ARBA00023014"/>
    </source>
</evidence>
<evidence type="ECO:0000313" key="8">
    <source>
        <dbReference type="EMBL" id="UOE20695.1"/>
    </source>
</evidence>
<evidence type="ECO:0000256" key="3">
    <source>
        <dbReference type="ARBA" id="ARBA00022723"/>
    </source>
</evidence>
<evidence type="ECO:0000313" key="9">
    <source>
        <dbReference type="Proteomes" id="UP000265719"/>
    </source>
</evidence>
<reference evidence="8" key="1">
    <citation type="submission" date="2020-10" db="EMBL/GenBank/DDBJ databases">
        <title>De novo genome project of the cellulose decomposer Thermobifida halotolerans type strain.</title>
        <authorList>
            <person name="Nagy I."/>
            <person name="Horvath B."/>
            <person name="Kukolya J."/>
            <person name="Nagy I."/>
            <person name="Orsini M."/>
        </authorList>
    </citation>
    <scope>NUCLEOTIDE SEQUENCE</scope>
    <source>
        <strain evidence="8">DSM 44931</strain>
    </source>
</reference>
<dbReference type="OrthoDB" id="3215002at2"/>
<evidence type="ECO:0000256" key="1">
    <source>
        <dbReference type="ARBA" id="ARBA00001927"/>
    </source>
</evidence>
<dbReference type="KEGG" id="thao:NI17_005680"/>
<name>A0A399G884_9ACTN</name>
<dbReference type="Pfam" id="PF13459">
    <property type="entry name" value="Fer4_15"/>
    <property type="match status" value="1"/>
</dbReference>
<keyword evidence="4" id="KW-0249">Electron transport</keyword>
<keyword evidence="3" id="KW-0479">Metal-binding</keyword>
<evidence type="ECO:0000256" key="2">
    <source>
        <dbReference type="ARBA" id="ARBA00022448"/>
    </source>
</evidence>
<dbReference type="Gene3D" id="3.30.70.20">
    <property type="match status" value="1"/>
</dbReference>
<dbReference type="PANTHER" id="PTHR36923">
    <property type="entry name" value="FERREDOXIN"/>
    <property type="match status" value="1"/>
</dbReference>
<evidence type="ECO:0000256" key="7">
    <source>
        <dbReference type="ARBA" id="ARBA00023291"/>
    </source>
</evidence>
<dbReference type="AlphaFoldDB" id="A0A399G884"/>
<keyword evidence="7" id="KW-0003">3Fe-4S</keyword>
<dbReference type="EMBL" id="CP063196">
    <property type="protein sequence ID" value="UOE20695.1"/>
    <property type="molecule type" value="Genomic_DNA"/>
</dbReference>
<evidence type="ECO:0000256" key="4">
    <source>
        <dbReference type="ARBA" id="ARBA00022982"/>
    </source>
</evidence>
<gene>
    <name evidence="8" type="ORF">NI17_005680</name>
</gene>
<dbReference type="SUPFAM" id="SSF54862">
    <property type="entry name" value="4Fe-4S ferredoxins"/>
    <property type="match status" value="1"/>
</dbReference>
<dbReference type="GO" id="GO:0051538">
    <property type="term" value="F:3 iron, 4 sulfur cluster binding"/>
    <property type="evidence" value="ECO:0007669"/>
    <property type="project" value="UniProtKB-KW"/>
</dbReference>
<organism evidence="8 9">
    <name type="scientific">Thermobifida halotolerans</name>
    <dbReference type="NCBI Taxonomy" id="483545"/>
    <lineage>
        <taxon>Bacteria</taxon>
        <taxon>Bacillati</taxon>
        <taxon>Actinomycetota</taxon>
        <taxon>Actinomycetes</taxon>
        <taxon>Streptosporangiales</taxon>
        <taxon>Nocardiopsidaceae</taxon>
        <taxon>Thermobifida</taxon>
    </lineage>
</organism>
<accession>A0A399G884</accession>
<comment type="cofactor">
    <cofactor evidence="1">
        <name>[3Fe-4S] cluster</name>
        <dbReference type="ChEBI" id="CHEBI:21137"/>
    </cofactor>
</comment>
<proteinExistence type="predicted"/>
<keyword evidence="5" id="KW-0408">Iron</keyword>
<keyword evidence="9" id="KW-1185">Reference proteome</keyword>
<dbReference type="GO" id="GO:0046872">
    <property type="term" value="F:metal ion binding"/>
    <property type="evidence" value="ECO:0007669"/>
    <property type="project" value="UniProtKB-KW"/>
</dbReference>
<evidence type="ECO:0000256" key="5">
    <source>
        <dbReference type="ARBA" id="ARBA00023004"/>
    </source>
</evidence>
<sequence>MRISIEPNRCMGHGRCYAVAADLLSDDEQGFVAECGQTLDVPEHLRDQAREAADACPESAISLLEATAADA</sequence>
<dbReference type="InterPro" id="IPR051269">
    <property type="entry name" value="Fe-S_cluster_ET"/>
</dbReference>